<dbReference type="InterPro" id="IPR058627">
    <property type="entry name" value="MdtA-like_C"/>
</dbReference>
<dbReference type="Gene3D" id="1.10.287.470">
    <property type="entry name" value="Helix hairpin bin"/>
    <property type="match status" value="1"/>
</dbReference>
<evidence type="ECO:0000256" key="1">
    <source>
        <dbReference type="ARBA" id="ARBA00004519"/>
    </source>
</evidence>
<accession>A0A6I6E087</accession>
<dbReference type="GO" id="GO:0046677">
    <property type="term" value="P:response to antibiotic"/>
    <property type="evidence" value="ECO:0007669"/>
    <property type="project" value="TreeGrafter"/>
</dbReference>
<dbReference type="Gene3D" id="2.40.50.100">
    <property type="match status" value="1"/>
</dbReference>
<dbReference type="GO" id="GO:0022857">
    <property type="term" value="F:transmembrane transporter activity"/>
    <property type="evidence" value="ECO:0007669"/>
    <property type="project" value="InterPro"/>
</dbReference>
<dbReference type="Proteomes" id="UP000426424">
    <property type="component" value="Chromosome"/>
</dbReference>
<dbReference type="Gene3D" id="2.40.30.170">
    <property type="match status" value="1"/>
</dbReference>
<evidence type="ECO:0000313" key="8">
    <source>
        <dbReference type="EMBL" id="QGU33381.1"/>
    </source>
</evidence>
<dbReference type="PANTHER" id="PTHR30158:SF3">
    <property type="entry name" value="MULTIDRUG EFFLUX PUMP SUBUNIT ACRA-RELATED"/>
    <property type="match status" value="1"/>
</dbReference>
<comment type="similarity">
    <text evidence="2">Belongs to the membrane fusion protein (MFP) (TC 8.A.1) family.</text>
</comment>
<dbReference type="InterPro" id="IPR058625">
    <property type="entry name" value="MdtA-like_BSH"/>
</dbReference>
<dbReference type="RefSeq" id="WP_153975573.1">
    <property type="nucleotide sequence ID" value="NZ_CP039268.1"/>
</dbReference>
<keyword evidence="9" id="KW-1185">Reference proteome</keyword>
<dbReference type="Gene3D" id="2.40.420.20">
    <property type="match status" value="1"/>
</dbReference>
<dbReference type="Pfam" id="PF25876">
    <property type="entry name" value="HH_MFP_RND"/>
    <property type="match status" value="1"/>
</dbReference>
<evidence type="ECO:0000256" key="2">
    <source>
        <dbReference type="ARBA" id="ARBA00009477"/>
    </source>
</evidence>
<feature type="domain" description="Multidrug resistance protein MdtA-like alpha-helical hairpin" evidence="4">
    <location>
        <begin position="113"/>
        <end position="183"/>
    </location>
</feature>
<dbReference type="GO" id="GO:0005886">
    <property type="term" value="C:plasma membrane"/>
    <property type="evidence" value="ECO:0007669"/>
    <property type="project" value="UniProtKB-SubCell"/>
</dbReference>
<evidence type="ECO:0000256" key="3">
    <source>
        <dbReference type="SAM" id="MobiDB-lite"/>
    </source>
</evidence>
<evidence type="ECO:0000259" key="7">
    <source>
        <dbReference type="Pfam" id="PF25967"/>
    </source>
</evidence>
<sequence>MNPLIPWPWACAWLGVLIVAVASGGCGRSAPPGPPPGGPGGPGGLPPEVGILTLQRHAVALTTELPGRAAAYRIAEVRPQVGGIIKERLFQEGALIHSGQVLYQIDPSVYQSTYNSAQAALNRSRATFERARLKAERYANLLKAKAISQEDFDDAEAALKEAAAGVAVDEAQLARARIDLEYTRVTAPIGGRIGRSSVTQGALVTANQELALATIQQLDPIYVDLTQSSAQLLRLRRALEDGRLKRPEGDQPRVTLVLEDGSDYPLAGRLAFSEVSVDPSTGAVTLRAIVPNPDHVLLPGMFVRARVEEGTRPEAILVPQRAVQRDRRGRPYALVLNAAGLVEQRLLEIDRALDSDWLVDAGLEAGDRLILDGLQKVRPGDKAQPVVLDQPLTTEH</sequence>
<evidence type="ECO:0000259" key="5">
    <source>
        <dbReference type="Pfam" id="PF25917"/>
    </source>
</evidence>
<dbReference type="AlphaFoldDB" id="A0A6I6E087"/>
<dbReference type="Pfam" id="PF25944">
    <property type="entry name" value="Beta-barrel_RND"/>
    <property type="match status" value="1"/>
</dbReference>
<dbReference type="NCBIfam" id="TIGR01730">
    <property type="entry name" value="RND_mfp"/>
    <property type="match status" value="1"/>
</dbReference>
<dbReference type="InterPro" id="IPR058626">
    <property type="entry name" value="MdtA-like_b-barrel"/>
</dbReference>
<dbReference type="SUPFAM" id="SSF111369">
    <property type="entry name" value="HlyD-like secretion proteins"/>
    <property type="match status" value="1"/>
</dbReference>
<name>A0A6I6E087_THETI</name>
<dbReference type="EMBL" id="CP039268">
    <property type="protein sequence ID" value="QGU33381.1"/>
    <property type="molecule type" value="Genomic_DNA"/>
</dbReference>
<evidence type="ECO:0000313" key="9">
    <source>
        <dbReference type="Proteomes" id="UP000426424"/>
    </source>
</evidence>
<feature type="region of interest" description="Disordered" evidence="3">
    <location>
        <begin position="28"/>
        <end position="47"/>
    </location>
</feature>
<comment type="subcellular location">
    <subcellularLocation>
        <location evidence="1">Cell inner membrane</location>
        <topology evidence="1">Lipid-anchor</topology>
    </subcellularLocation>
</comment>
<dbReference type="PANTHER" id="PTHR30158">
    <property type="entry name" value="ACRA/E-RELATED COMPONENT OF DRUG EFFLUX TRANSPORTER"/>
    <property type="match status" value="1"/>
</dbReference>
<feature type="domain" description="Multidrug resistance protein MdtA-like C-terminal permuted SH3" evidence="7">
    <location>
        <begin position="315"/>
        <end position="376"/>
    </location>
</feature>
<proteinExistence type="inferred from homology"/>
<reference evidence="8 9" key="1">
    <citation type="submission" date="2019-12" db="EMBL/GenBank/DDBJ databases">
        <title>The complete genome of the thermophilic, anoxygenic phototrophic gammaproteobacterium Thermochromatium tepidum.</title>
        <authorList>
            <person name="Sattley W.M."/>
            <person name="Swingley W.D."/>
            <person name="Burchell B.M."/>
            <person name="Gurbani S.A."/>
            <person name="Kujawa C.M."/>
            <person name="Nuccio D.A."/>
            <person name="Schladweiler J."/>
            <person name="Shaffer K.N."/>
            <person name="Stokes L.M."/>
            <person name="Touchman J.W."/>
            <person name="Blankenship R.E."/>
            <person name="Madigan M.T."/>
        </authorList>
    </citation>
    <scope>NUCLEOTIDE SEQUENCE [LARGE SCALE GENOMIC DNA]</scope>
    <source>
        <strain evidence="8 9">ATCC 43061</strain>
    </source>
</reference>
<dbReference type="InterPro" id="IPR058624">
    <property type="entry name" value="MdtA-like_HH"/>
</dbReference>
<dbReference type="FunFam" id="2.40.420.20:FF:000001">
    <property type="entry name" value="Efflux RND transporter periplasmic adaptor subunit"/>
    <property type="match status" value="1"/>
</dbReference>
<feature type="domain" description="Multidrug resistance protein MdtA-like beta-barrel" evidence="6">
    <location>
        <begin position="220"/>
        <end position="311"/>
    </location>
</feature>
<dbReference type="InterPro" id="IPR006143">
    <property type="entry name" value="RND_pump_MFP"/>
</dbReference>
<evidence type="ECO:0000259" key="4">
    <source>
        <dbReference type="Pfam" id="PF25876"/>
    </source>
</evidence>
<dbReference type="Pfam" id="PF25917">
    <property type="entry name" value="BSH_RND"/>
    <property type="match status" value="1"/>
</dbReference>
<gene>
    <name evidence="8" type="ORF">E6P07_10605</name>
</gene>
<evidence type="ECO:0000259" key="6">
    <source>
        <dbReference type="Pfam" id="PF25944"/>
    </source>
</evidence>
<protein>
    <submittedName>
        <fullName evidence="8">Efflux RND transporter periplasmic adaptor subunit</fullName>
    </submittedName>
</protein>
<feature type="domain" description="Multidrug resistance protein MdtA-like barrel-sandwich hybrid" evidence="5">
    <location>
        <begin position="73"/>
        <end position="216"/>
    </location>
</feature>
<dbReference type="OrthoDB" id="9800613at2"/>
<organism evidence="8 9">
    <name type="scientific">Thermochromatium tepidum ATCC 43061</name>
    <dbReference type="NCBI Taxonomy" id="316276"/>
    <lineage>
        <taxon>Bacteria</taxon>
        <taxon>Pseudomonadati</taxon>
        <taxon>Pseudomonadota</taxon>
        <taxon>Gammaproteobacteria</taxon>
        <taxon>Chromatiales</taxon>
        <taxon>Chromatiaceae</taxon>
        <taxon>Thermochromatium</taxon>
    </lineage>
</organism>
<dbReference type="Pfam" id="PF25967">
    <property type="entry name" value="RND-MFP_C"/>
    <property type="match status" value="1"/>
</dbReference>
<dbReference type="KEGG" id="ttp:E6P07_10605"/>